<reference evidence="7" key="1">
    <citation type="journal article" date="2015" name="Nature">
        <title>Complex archaea that bridge the gap between prokaryotes and eukaryotes.</title>
        <authorList>
            <person name="Spang A."/>
            <person name="Saw J.H."/>
            <person name="Jorgensen S.L."/>
            <person name="Zaremba-Niedzwiedzka K."/>
            <person name="Martijn J."/>
            <person name="Lind A.E."/>
            <person name="van Eijk R."/>
            <person name="Schleper C."/>
            <person name="Guy L."/>
            <person name="Ettema T.J."/>
        </authorList>
    </citation>
    <scope>NUCLEOTIDE SEQUENCE</scope>
</reference>
<dbReference type="InterPro" id="IPR033911">
    <property type="entry name" value="MetRS_core"/>
</dbReference>
<dbReference type="EMBL" id="LAZR01062534">
    <property type="protein sequence ID" value="KKK61325.1"/>
    <property type="molecule type" value="Genomic_DNA"/>
</dbReference>
<evidence type="ECO:0000313" key="7">
    <source>
        <dbReference type="EMBL" id="KKK61325.1"/>
    </source>
</evidence>
<evidence type="ECO:0000256" key="2">
    <source>
        <dbReference type="ARBA" id="ARBA00022741"/>
    </source>
</evidence>
<dbReference type="GO" id="GO:0006431">
    <property type="term" value="P:methionyl-tRNA aminoacylation"/>
    <property type="evidence" value="ECO:0007669"/>
    <property type="project" value="InterPro"/>
</dbReference>
<evidence type="ECO:0000256" key="4">
    <source>
        <dbReference type="ARBA" id="ARBA00022917"/>
    </source>
</evidence>
<protein>
    <recommendedName>
        <fullName evidence="6">Methionyl/Leucyl tRNA synthetase domain-containing protein</fullName>
    </recommendedName>
</protein>
<organism evidence="7">
    <name type="scientific">marine sediment metagenome</name>
    <dbReference type="NCBI Taxonomy" id="412755"/>
    <lineage>
        <taxon>unclassified sequences</taxon>
        <taxon>metagenomes</taxon>
        <taxon>ecological metagenomes</taxon>
    </lineage>
</organism>
<sequence>MTGTFYVTTPIYYVNDVPHIGHAYTTVAADVLARYHRAQGRDVFFLTGTDENASKVAAAAAERGVDPLTHCDEVCAHYQDLWKVLNISHDDFIRTTQPRHTKRVQSIIQQLLDCDQIYLGQYEGWYDPGQEQFITELAARENEYRSAISGRPLEKYAEPSYFFRLSEWTDRLLAHIESNPGFIQPTSRRNEVVSKVSAGVD</sequence>
<dbReference type="AlphaFoldDB" id="A0A0F8XJP6"/>
<gene>
    <name evidence="7" type="ORF">LCGC14_3015460</name>
</gene>
<dbReference type="PANTHER" id="PTHR43326:SF2">
    <property type="entry name" value="METHIONINE--TRNA LIGASE"/>
    <property type="match status" value="1"/>
</dbReference>
<comment type="caution">
    <text evidence="7">The sequence shown here is derived from an EMBL/GenBank/DDBJ whole genome shotgun (WGS) entry which is preliminary data.</text>
</comment>
<keyword evidence="5" id="KW-0030">Aminoacyl-tRNA synthetase</keyword>
<keyword evidence="2" id="KW-0547">Nucleotide-binding</keyword>
<dbReference type="Gene3D" id="3.40.50.620">
    <property type="entry name" value="HUPs"/>
    <property type="match status" value="1"/>
</dbReference>
<dbReference type="InterPro" id="IPR014729">
    <property type="entry name" value="Rossmann-like_a/b/a_fold"/>
</dbReference>
<name>A0A0F8XJP6_9ZZZZ</name>
<dbReference type="GO" id="GO:0004825">
    <property type="term" value="F:methionine-tRNA ligase activity"/>
    <property type="evidence" value="ECO:0007669"/>
    <property type="project" value="InterPro"/>
</dbReference>
<keyword evidence="4" id="KW-0648">Protein biosynthesis</keyword>
<dbReference type="Pfam" id="PF09334">
    <property type="entry name" value="tRNA-synt_1g"/>
    <property type="match status" value="1"/>
</dbReference>
<evidence type="ECO:0000259" key="6">
    <source>
        <dbReference type="Pfam" id="PF09334"/>
    </source>
</evidence>
<feature type="non-terminal residue" evidence="7">
    <location>
        <position position="201"/>
    </location>
</feature>
<evidence type="ECO:0000256" key="5">
    <source>
        <dbReference type="ARBA" id="ARBA00023146"/>
    </source>
</evidence>
<keyword evidence="3" id="KW-0067">ATP-binding</keyword>
<dbReference type="PRINTS" id="PR01041">
    <property type="entry name" value="TRNASYNTHMET"/>
</dbReference>
<feature type="domain" description="Methionyl/Leucyl tRNA synthetase" evidence="6">
    <location>
        <begin position="5"/>
        <end position="136"/>
    </location>
</feature>
<proteinExistence type="predicted"/>
<keyword evidence="1" id="KW-0436">Ligase</keyword>
<accession>A0A0F8XJP6</accession>
<dbReference type="GO" id="GO:0005524">
    <property type="term" value="F:ATP binding"/>
    <property type="evidence" value="ECO:0007669"/>
    <property type="project" value="UniProtKB-KW"/>
</dbReference>
<evidence type="ECO:0000256" key="3">
    <source>
        <dbReference type="ARBA" id="ARBA00022840"/>
    </source>
</evidence>
<dbReference type="Gene3D" id="2.170.220.10">
    <property type="match status" value="1"/>
</dbReference>
<dbReference type="InterPro" id="IPR023457">
    <property type="entry name" value="Met-tRNA_synth_2"/>
</dbReference>
<evidence type="ECO:0000256" key="1">
    <source>
        <dbReference type="ARBA" id="ARBA00022598"/>
    </source>
</evidence>
<dbReference type="PANTHER" id="PTHR43326">
    <property type="entry name" value="METHIONYL-TRNA SYNTHETASE"/>
    <property type="match status" value="1"/>
</dbReference>
<dbReference type="InterPro" id="IPR015413">
    <property type="entry name" value="Methionyl/Leucyl_tRNA_Synth"/>
</dbReference>
<dbReference type="SUPFAM" id="SSF52374">
    <property type="entry name" value="Nucleotidylyl transferase"/>
    <property type="match status" value="1"/>
</dbReference>